<reference evidence="3 4" key="1">
    <citation type="journal article" date="2010" name="Genome Biol. Evol.">
        <title>The sequence of a 1.8-mb bacterial linear plasmid reveals a rich evolutionary reservoir of secondary metabolic pathways.</title>
        <authorList>
            <person name="Medema M.H."/>
            <person name="Trefzer A."/>
            <person name="Kovalchuk A."/>
            <person name="van den Berg M."/>
            <person name="Mueller U."/>
            <person name="Heijne W."/>
            <person name="Wu L."/>
            <person name="Alam M.T."/>
            <person name="Ronning C.M."/>
            <person name="Nierman W.C."/>
            <person name="Bovenberg R.A.L."/>
            <person name="Breitling R."/>
            <person name="Takano E."/>
        </authorList>
    </citation>
    <scope>NUCLEOTIDE SEQUENCE [LARGE SCALE GENOMIC DNA]</scope>
    <source>
        <strain evidence="4">ATCC 27064 / DSM 738 / JCM 4710 / NBRC 13307 / NCIMB 12785 / NRRL 3585 / VKM Ac-602</strain>
    </source>
</reference>
<evidence type="ECO:0000313" key="3">
    <source>
        <dbReference type="EMBL" id="EFG10025.1"/>
    </source>
</evidence>
<dbReference type="GO" id="GO:0005829">
    <property type="term" value="C:cytosol"/>
    <property type="evidence" value="ECO:0007669"/>
    <property type="project" value="TreeGrafter"/>
</dbReference>
<dbReference type="InterPro" id="IPR029062">
    <property type="entry name" value="Class_I_gatase-like"/>
</dbReference>
<dbReference type="Gene3D" id="3.40.50.880">
    <property type="match status" value="1"/>
</dbReference>
<keyword evidence="4" id="KW-1185">Reference proteome</keyword>
<keyword evidence="3" id="KW-0808">Transferase</keyword>
<organism evidence="3 4">
    <name type="scientific">Streptomyces clavuligerus</name>
    <dbReference type="NCBI Taxonomy" id="1901"/>
    <lineage>
        <taxon>Bacteria</taxon>
        <taxon>Bacillati</taxon>
        <taxon>Actinomycetota</taxon>
        <taxon>Actinomycetes</taxon>
        <taxon>Kitasatosporales</taxon>
        <taxon>Streptomycetaceae</taxon>
        <taxon>Streptomyces</taxon>
    </lineage>
</organism>
<dbReference type="SUPFAM" id="SSF52317">
    <property type="entry name" value="Class I glutamine amidotransferase-like"/>
    <property type="match status" value="1"/>
</dbReference>
<evidence type="ECO:0000313" key="4">
    <source>
        <dbReference type="Proteomes" id="UP000002357"/>
    </source>
</evidence>
<dbReference type="Pfam" id="PF00117">
    <property type="entry name" value="GATase"/>
    <property type="match status" value="1"/>
</dbReference>
<evidence type="ECO:0000256" key="1">
    <source>
        <dbReference type="SAM" id="MobiDB-lite"/>
    </source>
</evidence>
<dbReference type="EMBL" id="CM000913">
    <property type="protein sequence ID" value="EFG10025.1"/>
    <property type="molecule type" value="Genomic_DNA"/>
</dbReference>
<dbReference type="GO" id="GO:0016740">
    <property type="term" value="F:transferase activity"/>
    <property type="evidence" value="ECO:0007669"/>
    <property type="project" value="UniProtKB-KW"/>
</dbReference>
<evidence type="ECO:0000259" key="2">
    <source>
        <dbReference type="Pfam" id="PF00117"/>
    </source>
</evidence>
<dbReference type="CDD" id="cd01741">
    <property type="entry name" value="GATase1_1"/>
    <property type="match status" value="1"/>
</dbReference>
<name>E2PW35_STRCL</name>
<dbReference type="InterPro" id="IPR017926">
    <property type="entry name" value="GATASE"/>
</dbReference>
<dbReference type="OrthoDB" id="5196541at2"/>
<dbReference type="PANTHER" id="PTHR42695:SF5">
    <property type="entry name" value="GLUTAMINE AMIDOTRANSFERASE YLR126C-RELATED"/>
    <property type="match status" value="1"/>
</dbReference>
<proteinExistence type="predicted"/>
<accession>E2PW35</accession>
<dbReference type="STRING" id="1901.BB341_04190"/>
<gene>
    <name evidence="3" type="ORF">SCLAV_4952</name>
</gene>
<dbReference type="KEGG" id="sclf:BB341_04190"/>
<feature type="region of interest" description="Disordered" evidence="1">
    <location>
        <begin position="1"/>
        <end position="33"/>
    </location>
</feature>
<dbReference type="PROSITE" id="PS51273">
    <property type="entry name" value="GATASE_TYPE_1"/>
    <property type="match status" value="1"/>
</dbReference>
<protein>
    <submittedName>
        <fullName evidence="3">Amino transferase</fullName>
    </submittedName>
</protein>
<sequence>MTTSAHHSTAPAPVPAPAPAPAMTETAAAPEERPRVLVIQHEDGVGPGMLGAELAAAGLELRLVHPWAGDEVPGTLAGHGALLVLGGSIGHGDDGVAPWLPAVRALIREAAADGVPLLGICLGAQLTACALGGATAARARGPEVGAVPLRRLPAADDDPLFAAVPDGVPAAQWHWDEITELPPGAVPLISGDDCPHQAFRVGERAWGVQFHPEVLGEDVARWAVLNGAAVARAGGDPDAAVASVGAAEPVLREVWGRAARAWARVVHTHHTRPGPLGTAPPPRSTLLS</sequence>
<dbReference type="Proteomes" id="UP000002357">
    <property type="component" value="Chromosome"/>
</dbReference>
<dbReference type="GeneID" id="93728611"/>
<dbReference type="eggNOG" id="COG0518">
    <property type="taxonomic scope" value="Bacteria"/>
</dbReference>
<dbReference type="AlphaFoldDB" id="E2PW35"/>
<dbReference type="InterPro" id="IPR044992">
    <property type="entry name" value="ChyE-like"/>
</dbReference>
<dbReference type="RefSeq" id="WP_003962283.1">
    <property type="nucleotide sequence ID" value="NZ_CM000913.1"/>
</dbReference>
<dbReference type="PANTHER" id="PTHR42695">
    <property type="entry name" value="GLUTAMINE AMIDOTRANSFERASE YLR126C-RELATED"/>
    <property type="match status" value="1"/>
</dbReference>
<feature type="domain" description="Glutamine amidotransferase" evidence="2">
    <location>
        <begin position="94"/>
        <end position="215"/>
    </location>
</feature>